<feature type="transmembrane region" description="Helical" evidence="1">
    <location>
        <begin position="387"/>
        <end position="406"/>
    </location>
</feature>
<keyword evidence="1" id="KW-0812">Transmembrane</keyword>
<feature type="transmembrane region" description="Helical" evidence="1">
    <location>
        <begin position="546"/>
        <end position="567"/>
    </location>
</feature>
<feature type="transmembrane region" description="Helical" evidence="1">
    <location>
        <begin position="977"/>
        <end position="1002"/>
    </location>
</feature>
<dbReference type="InterPro" id="IPR027463">
    <property type="entry name" value="AcrB_DN_DC_subdom"/>
</dbReference>
<dbReference type="InterPro" id="IPR001036">
    <property type="entry name" value="Acrflvin-R"/>
</dbReference>
<name>A0A6M0RRN3_9CYAN</name>
<comment type="caution">
    <text evidence="2">The sequence shown here is derived from an EMBL/GenBank/DDBJ whole genome shotgun (WGS) entry which is preliminary data.</text>
</comment>
<keyword evidence="1" id="KW-0472">Membrane</keyword>
<keyword evidence="1" id="KW-1133">Transmembrane helix</keyword>
<feature type="transmembrane region" description="Helical" evidence="1">
    <location>
        <begin position="932"/>
        <end position="956"/>
    </location>
</feature>
<dbReference type="Gene3D" id="3.30.70.1440">
    <property type="entry name" value="Multidrug efflux transporter AcrB pore domain"/>
    <property type="match status" value="1"/>
</dbReference>
<dbReference type="SUPFAM" id="SSF82693">
    <property type="entry name" value="Multidrug efflux transporter AcrB pore domain, PN1, PN2, PC1 and PC2 subdomains"/>
    <property type="match status" value="2"/>
</dbReference>
<dbReference type="PRINTS" id="PR00702">
    <property type="entry name" value="ACRIFLAVINRP"/>
</dbReference>
<dbReference type="EMBL" id="QXHD01000004">
    <property type="protein sequence ID" value="NEZ58878.1"/>
    <property type="molecule type" value="Genomic_DNA"/>
</dbReference>
<dbReference type="Gene3D" id="3.30.70.1320">
    <property type="entry name" value="Multidrug efflux transporter AcrB pore domain like"/>
    <property type="match status" value="1"/>
</dbReference>
<feature type="transmembrane region" description="Helical" evidence="1">
    <location>
        <begin position="907"/>
        <end position="926"/>
    </location>
</feature>
<reference evidence="2 3" key="1">
    <citation type="journal article" date="2020" name="Microb. Ecol.">
        <title>Ecogenomics of the Marine Benthic Filamentous Cyanobacterium Adonisia.</title>
        <authorList>
            <person name="Walter J.M."/>
            <person name="Coutinho F.H."/>
            <person name="Leomil L."/>
            <person name="Hargreaves P.I."/>
            <person name="Campeao M.E."/>
            <person name="Vieira V.V."/>
            <person name="Silva B.S."/>
            <person name="Fistarol G.O."/>
            <person name="Salomon P.S."/>
            <person name="Sawabe T."/>
            <person name="Mino S."/>
            <person name="Hosokawa M."/>
            <person name="Miyashita H."/>
            <person name="Maruyama F."/>
            <person name="van Verk M.C."/>
            <person name="Dutilh B.E."/>
            <person name="Thompson C.C."/>
            <person name="Thompson F.L."/>
        </authorList>
    </citation>
    <scope>NUCLEOTIDE SEQUENCE [LARGE SCALE GENOMIC DNA]</scope>
    <source>
        <strain evidence="2 3">CCMR0081</strain>
    </source>
</reference>
<dbReference type="Gene3D" id="3.30.70.1430">
    <property type="entry name" value="Multidrug efflux transporter AcrB pore domain"/>
    <property type="match status" value="2"/>
</dbReference>
<feature type="transmembrane region" description="Helical" evidence="1">
    <location>
        <begin position="1008"/>
        <end position="1032"/>
    </location>
</feature>
<feature type="transmembrane region" description="Helical" evidence="1">
    <location>
        <begin position="12"/>
        <end position="30"/>
    </location>
</feature>
<accession>A0A6M0RRN3</accession>
<feature type="transmembrane region" description="Helical" evidence="1">
    <location>
        <begin position="880"/>
        <end position="900"/>
    </location>
</feature>
<feature type="transmembrane region" description="Helical" evidence="1">
    <location>
        <begin position="427"/>
        <end position="450"/>
    </location>
</feature>
<evidence type="ECO:0000256" key="1">
    <source>
        <dbReference type="SAM" id="Phobius"/>
    </source>
</evidence>
<dbReference type="Gene3D" id="1.20.1640.10">
    <property type="entry name" value="Multidrug efflux transporter AcrB transmembrane domain"/>
    <property type="match status" value="2"/>
</dbReference>
<protein>
    <submittedName>
        <fullName evidence="2">Efflux RND transporter permease subunit</fullName>
    </submittedName>
</protein>
<dbReference type="Gene3D" id="3.30.2090.10">
    <property type="entry name" value="Multidrug efflux transporter AcrB TolC docking domain, DN and DC subdomains"/>
    <property type="match status" value="2"/>
</dbReference>
<dbReference type="GO" id="GO:0005886">
    <property type="term" value="C:plasma membrane"/>
    <property type="evidence" value="ECO:0007669"/>
    <property type="project" value="TreeGrafter"/>
</dbReference>
<dbReference type="PANTHER" id="PTHR32063">
    <property type="match status" value="1"/>
</dbReference>
<sequence length="1054" mass="114810">MVRPFYRNIRLLILTIVMVVVWGFVSFQALPRQEDPELVSRIAAVQTAYPGANAERVEALVTEVIEAELSELEEIDVLSSDSRVGFSTVTVELSESIIDAQPVWSKVRDELDDAAIQLPAGTSEPELDEAFVKAYTMIASLTWQLPTDPNYAILRRYSEELALRLRGMTGTEEVELFGDPVEEIVVEVNAPSLTAVGLSPQDLANRIQTSDAKITAGQFRSDEQNLAIEVEGELETLDQIRQIAIQTDDGRFTRLSDIAQVYRGIQQPVTDLSLVSGKPAIVAGVMMESGIRIDVWAESVRAVLADFEAQLPQGVSLDIVFDQSNYVEKRIRKLLGNLILGALLVVGVTLFTMGWRSALVVGTALPITTMAVFGWMTVFGVPIHQMSVTGLIIALGLLIDNAIIAVDEIQMELQHGHRPIDAVAKTVDYLKVPLFASTVTTVMTFLPIYLLPGAAGEFVGSIALGVIVSLISSLVLSLTVISALAARVLGRSQTKAHQLQDPTQTGPVKSLQRFLLRPGSWWADGFSSPLLARPYRKSLQLTMKHPLLAIALSLTIPLIGFISASTLDQQFFPAGDRDQLQVEVEFAPQTAIGQTRGQMLQARQVMLENSNIDEVHWFIGESAPKFYYNFTGNRRNQAQYAQAMVQLNTNRDLASIVKNLQEQLDNAFPAARVLVKQLEQGPPFDAPIELRLYGPNIEELRQLGVQARQILISVPDVVYVRDDLTEALPKLGLRIDEEQAQQTGLNNTAIAQQLEAYLEGSVGGSILEATENLPVRVRVANSDRADLSQIASLDLRGTGNRASTAALGDFRLVPELAKIARRNEQRVNIVQGFITAGVLPSVVQQAFEEKLAEANFELPAGYWFEFGGEKAEQSQAQGNLLLYVPLLALVMVISLVLSLGSFRQAGIVAMVGIGSVGMALFSLKVFGAVMGFMAIVGSMGLVGIAINDTVIVLSALNGDNRAKLGDRQAIATVVNKATRHVITTTITTIAGFVPLIISGGLFWRPLAIAIAGGITGSSIMALYFVPAVYSLIYRSKYTHERRNKSAHDFETGSL</sequence>
<dbReference type="GO" id="GO:0042910">
    <property type="term" value="F:xenobiotic transmembrane transporter activity"/>
    <property type="evidence" value="ECO:0007669"/>
    <property type="project" value="TreeGrafter"/>
</dbReference>
<dbReference type="Proteomes" id="UP000481033">
    <property type="component" value="Unassembled WGS sequence"/>
</dbReference>
<dbReference type="PANTHER" id="PTHR32063:SF18">
    <property type="entry name" value="CATION EFFLUX SYSTEM PROTEIN"/>
    <property type="match status" value="1"/>
</dbReference>
<proteinExistence type="predicted"/>
<dbReference type="SUPFAM" id="SSF82866">
    <property type="entry name" value="Multidrug efflux transporter AcrB transmembrane domain"/>
    <property type="match status" value="2"/>
</dbReference>
<organism evidence="2 3">
    <name type="scientific">Adonisia turfae CCMR0081</name>
    <dbReference type="NCBI Taxonomy" id="2292702"/>
    <lineage>
        <taxon>Bacteria</taxon>
        <taxon>Bacillati</taxon>
        <taxon>Cyanobacteriota</taxon>
        <taxon>Adonisia</taxon>
        <taxon>Adonisia turfae</taxon>
    </lineage>
</organism>
<feature type="transmembrane region" description="Helical" evidence="1">
    <location>
        <begin position="462"/>
        <end position="486"/>
    </location>
</feature>
<feature type="transmembrane region" description="Helical" evidence="1">
    <location>
        <begin position="358"/>
        <end position="381"/>
    </location>
</feature>
<gene>
    <name evidence="2" type="ORF">DXZ20_25200</name>
</gene>
<dbReference type="Pfam" id="PF00873">
    <property type="entry name" value="ACR_tran"/>
    <property type="match status" value="1"/>
</dbReference>
<evidence type="ECO:0000313" key="2">
    <source>
        <dbReference type="EMBL" id="NEZ58878.1"/>
    </source>
</evidence>
<dbReference type="SUPFAM" id="SSF82714">
    <property type="entry name" value="Multidrug efflux transporter AcrB TolC docking domain, DN and DC subdomains"/>
    <property type="match status" value="2"/>
</dbReference>
<dbReference type="RefSeq" id="WP_163701799.1">
    <property type="nucleotide sequence ID" value="NZ_QXHD01000004.1"/>
</dbReference>
<keyword evidence="3" id="KW-1185">Reference proteome</keyword>
<evidence type="ECO:0000313" key="3">
    <source>
        <dbReference type="Proteomes" id="UP000481033"/>
    </source>
</evidence>
<feature type="transmembrane region" description="Helical" evidence="1">
    <location>
        <begin position="334"/>
        <end position="351"/>
    </location>
</feature>
<dbReference type="AlphaFoldDB" id="A0A6M0RRN3"/>